<evidence type="ECO:0000259" key="1">
    <source>
        <dbReference type="Pfam" id="PF04606"/>
    </source>
</evidence>
<sequence length="105" mass="11993">MTVKNRNQHEQGRLKLAQQACPCCEEPCVVYASTRQTILTRLFYLRCTNPLCGWTGTGYFEITGTIQKGSRFYAQESKEPPEIHGETLKAVEEDIKLKQQETLLP</sequence>
<accession>A0A8S5MN81</accession>
<protein>
    <submittedName>
        <fullName evidence="2">Ogr/Delta-like zinc finger protein</fullName>
    </submittedName>
</protein>
<evidence type="ECO:0000313" key="2">
    <source>
        <dbReference type="EMBL" id="DAD83668.1"/>
    </source>
</evidence>
<dbReference type="InterPro" id="IPR007684">
    <property type="entry name" value="Znf_Ogr/Delta"/>
</dbReference>
<dbReference type="Pfam" id="PF04606">
    <property type="entry name" value="Ogr_Delta"/>
    <property type="match status" value="1"/>
</dbReference>
<dbReference type="EMBL" id="BK014940">
    <property type="protein sequence ID" value="DAD83668.1"/>
    <property type="molecule type" value="Genomic_DNA"/>
</dbReference>
<proteinExistence type="predicted"/>
<organism evidence="2">
    <name type="scientific">Myoviridae sp. ctPSW2</name>
    <dbReference type="NCBI Taxonomy" id="2826648"/>
    <lineage>
        <taxon>Viruses</taxon>
        <taxon>Duplodnaviria</taxon>
        <taxon>Heunggongvirae</taxon>
        <taxon>Uroviricota</taxon>
        <taxon>Caudoviricetes</taxon>
    </lineage>
</organism>
<name>A0A8S5MN81_9CAUD</name>
<feature type="domain" description="Zinc finger Ogr/Delta-type" evidence="1">
    <location>
        <begin position="21"/>
        <end position="66"/>
    </location>
</feature>
<reference evidence="2" key="1">
    <citation type="journal article" date="2021" name="Proc. Natl. Acad. Sci. U.S.A.">
        <title>A Catalog of Tens of Thousands of Viruses from Human Metagenomes Reveals Hidden Associations with Chronic Diseases.</title>
        <authorList>
            <person name="Tisza M.J."/>
            <person name="Buck C.B."/>
        </authorList>
    </citation>
    <scope>NUCLEOTIDE SEQUENCE</scope>
    <source>
        <strain evidence="2">CtPSW2</strain>
    </source>
</reference>